<dbReference type="AlphaFoldDB" id="A0A1X7D822"/>
<evidence type="ECO:0000256" key="1">
    <source>
        <dbReference type="SAM" id="MobiDB-lite"/>
    </source>
</evidence>
<feature type="region of interest" description="Disordered" evidence="1">
    <location>
        <begin position="194"/>
        <end position="218"/>
    </location>
</feature>
<dbReference type="Proteomes" id="UP000192929">
    <property type="component" value="Unassembled WGS sequence"/>
</dbReference>
<dbReference type="InterPro" id="IPR021888">
    <property type="entry name" value="DUF3499"/>
</dbReference>
<organism evidence="2 3">
    <name type="scientific">Kocuria marina subsp. indica</name>
    <dbReference type="NCBI Taxonomy" id="1049583"/>
    <lineage>
        <taxon>Bacteria</taxon>
        <taxon>Bacillati</taxon>
        <taxon>Actinomycetota</taxon>
        <taxon>Actinomycetes</taxon>
        <taxon>Micrococcales</taxon>
        <taxon>Micrococcaceae</taxon>
        <taxon>Kocuria</taxon>
    </lineage>
</organism>
<reference evidence="3" key="1">
    <citation type="submission" date="2017-04" db="EMBL/GenBank/DDBJ databases">
        <authorList>
            <person name="Varghese N."/>
            <person name="Submissions S."/>
        </authorList>
    </citation>
    <scope>NUCLEOTIDE SEQUENCE [LARGE SCALE GENOMIC DNA]</scope>
    <source>
        <strain evidence="3">NIO-1021</strain>
    </source>
</reference>
<accession>A0A1X7D822</accession>
<gene>
    <name evidence="2" type="ORF">SAMN06296028_10971</name>
</gene>
<keyword evidence="3" id="KW-1185">Reference proteome</keyword>
<feature type="region of interest" description="Disordered" evidence="1">
    <location>
        <begin position="87"/>
        <end position="181"/>
    </location>
</feature>
<sequence length="218" mass="23177">MAAPETPRRTCSKQMCNRDAVCTLTYVYSDSTAVIGALSARREPHAYDLCPVHADSLTAPKGWRVVRLESPDGWNHDDLDAVVEAVRPDEDPAPHRTARGTFLGAVRPPGAARPSGPSRSRGPVLRDVSYQGRDDESRADADSGPAGDSGSAEMPRSEGSAGANGARPACHVPMGRSGADTGYSVVTRTIANANTQVGQRMDSVPLPAALRTPHWRRP</sequence>
<dbReference type="EMBL" id="FXAC01000009">
    <property type="protein sequence ID" value="SMF10578.1"/>
    <property type="molecule type" value="Genomic_DNA"/>
</dbReference>
<feature type="compositionally biased region" description="Basic and acidic residues" evidence="1">
    <location>
        <begin position="132"/>
        <end position="141"/>
    </location>
</feature>
<dbReference type="Pfam" id="PF12005">
    <property type="entry name" value="DUF3499"/>
    <property type="match status" value="1"/>
</dbReference>
<protein>
    <recommendedName>
        <fullName evidence="4">DUF3499 family protein</fullName>
    </recommendedName>
</protein>
<dbReference type="RefSeq" id="WP_239321458.1">
    <property type="nucleotide sequence ID" value="NZ_FXAC01000009.1"/>
</dbReference>
<proteinExistence type="predicted"/>
<evidence type="ECO:0000313" key="3">
    <source>
        <dbReference type="Proteomes" id="UP000192929"/>
    </source>
</evidence>
<evidence type="ECO:0000313" key="2">
    <source>
        <dbReference type="EMBL" id="SMF10578.1"/>
    </source>
</evidence>
<name>A0A1X7D822_9MICC</name>
<evidence type="ECO:0008006" key="4">
    <source>
        <dbReference type="Google" id="ProtNLM"/>
    </source>
</evidence>